<proteinExistence type="predicted"/>
<evidence type="ECO:0000256" key="2">
    <source>
        <dbReference type="ARBA" id="ARBA00022475"/>
    </source>
</evidence>
<sequence>MAAVLLLSLLILAMTGHSSAVWCVCKDSVGEANLQKTLDYACGNGADCNPVHSNGPCYNPNTVKAHCSYAVNSYFQKKGQAQGSCEFAGTAAVTSTDPSSNGCSYPSSASGSGTGTGIGTTPTPVTGTNPSITTPTMNSSTNIPKGTTPTGVLGGVGSGLGPTGTTSTTNTDYSHGGHWLERLLTGSVQPLSAFVVDENGESVPNDLYDDFVAQDSALASWLLSMISPYLLSQFVGTETAVIVWNIVLQFFTNRSTTTVISLHYKLQSLKKVASILKRLSREYQPYVAFITTMKESLSLDKGDSGSYNKYVYHHDYISTARSEGRGRGQPRVQCQLCGKNVYLVVDCWYRFDQTFSGRSSGRSSYRDNTGSANYSSLEAVSVSGEACSCCANGHVEAHVTTTNHEQCKLVVVNDVSHPIHSTGRSILCSNSRALLLNDLLHVPKITKNLLSVSKFARDNGVYFEFCDAHCCVRDEKSGEVLLQGEEQDDLYSSQVDIAASFSSQAESPHMSLEVMMDVHKLRGVAAEVSGGQGASGYSPSGFEESAMPTCDNETQVASTSQEEHALSDVCMQNPVGNHHPMLTHSKYGVYKPKVYTSFFDDNVPSNVHDALLSPKWATTVNVEYSALLHNKTWTLVELSGDRSVVGCLYRTTPSFDQFSSDGSSLVCKLQKALYGLQQAPHNWNEKLKGSLFELGFMESRVDIFLFVSVNDGSCSYILVNGGGLDLSQGKYVIDLLEKTNMLQATPTCTPMVAQFTQAPCEEHILAIKRIRHYLAGDAGDRRSMSCYGVFLGDCLIVWASNKQKTMSRSTMEVEYHSIVEVVAKVTWIDALLNDLGLQSLDGPIIWCDNTSVIAMTTNPVYHAKSKHVDLVIHFVREKVASS</sequence>
<feature type="signal peptide" evidence="10">
    <location>
        <begin position="1"/>
        <end position="20"/>
    </location>
</feature>
<comment type="subcellular location">
    <subcellularLocation>
        <location evidence="1">Cell membrane</location>
        <topology evidence="1">Lipid-anchor</topology>
        <topology evidence="1">GPI-anchor</topology>
    </subcellularLocation>
</comment>
<feature type="compositionally biased region" description="Low complexity" evidence="9">
    <location>
        <begin position="119"/>
        <end position="128"/>
    </location>
</feature>
<gene>
    <name evidence="12" type="ORF">F3Y22_tig00110384pilonHSYRG00893</name>
</gene>
<evidence type="ECO:0000256" key="1">
    <source>
        <dbReference type="ARBA" id="ARBA00004609"/>
    </source>
</evidence>
<dbReference type="EMBL" id="VEPZ02000964">
    <property type="protein sequence ID" value="KAE8707441.1"/>
    <property type="molecule type" value="Genomic_DNA"/>
</dbReference>
<evidence type="ECO:0000313" key="12">
    <source>
        <dbReference type="EMBL" id="KAE8707441.1"/>
    </source>
</evidence>
<dbReference type="GO" id="GO:0005886">
    <property type="term" value="C:plasma membrane"/>
    <property type="evidence" value="ECO:0007669"/>
    <property type="project" value="UniProtKB-SubCell"/>
</dbReference>
<organism evidence="12 13">
    <name type="scientific">Hibiscus syriacus</name>
    <name type="common">Rose of Sharon</name>
    <dbReference type="NCBI Taxonomy" id="106335"/>
    <lineage>
        <taxon>Eukaryota</taxon>
        <taxon>Viridiplantae</taxon>
        <taxon>Streptophyta</taxon>
        <taxon>Embryophyta</taxon>
        <taxon>Tracheophyta</taxon>
        <taxon>Spermatophyta</taxon>
        <taxon>Magnoliopsida</taxon>
        <taxon>eudicotyledons</taxon>
        <taxon>Gunneridae</taxon>
        <taxon>Pentapetalae</taxon>
        <taxon>rosids</taxon>
        <taxon>malvids</taxon>
        <taxon>Malvales</taxon>
        <taxon>Malvaceae</taxon>
        <taxon>Malvoideae</taxon>
        <taxon>Hibiscus</taxon>
    </lineage>
</organism>
<evidence type="ECO:0000256" key="10">
    <source>
        <dbReference type="SAM" id="SignalP"/>
    </source>
</evidence>
<feature type="region of interest" description="Disordered" evidence="9">
    <location>
        <begin position="97"/>
        <end position="144"/>
    </location>
</feature>
<evidence type="ECO:0000256" key="8">
    <source>
        <dbReference type="ARBA" id="ARBA00023288"/>
    </source>
</evidence>
<dbReference type="CDD" id="cd09272">
    <property type="entry name" value="RNase_HI_RT_Ty1"/>
    <property type="match status" value="1"/>
</dbReference>
<keyword evidence="4 10" id="KW-0732">Signal</keyword>
<evidence type="ECO:0000256" key="7">
    <source>
        <dbReference type="ARBA" id="ARBA00023180"/>
    </source>
</evidence>
<name>A0A6A3ARV0_HIBSY</name>
<feature type="compositionally biased region" description="Polar residues" evidence="9">
    <location>
        <begin position="129"/>
        <end position="144"/>
    </location>
</feature>
<dbReference type="Pfam" id="PF07983">
    <property type="entry name" value="X8"/>
    <property type="match status" value="1"/>
</dbReference>
<dbReference type="GO" id="GO:0098552">
    <property type="term" value="C:side of membrane"/>
    <property type="evidence" value="ECO:0007669"/>
    <property type="project" value="UniProtKB-KW"/>
</dbReference>
<dbReference type="PANTHER" id="PTHR31044">
    <property type="entry name" value="BETA-1,3 GLUCANASE"/>
    <property type="match status" value="1"/>
</dbReference>
<dbReference type="GO" id="GO:0009506">
    <property type="term" value="C:plasmodesma"/>
    <property type="evidence" value="ECO:0007669"/>
    <property type="project" value="UniProtKB-ARBA"/>
</dbReference>
<evidence type="ECO:0000256" key="5">
    <source>
        <dbReference type="ARBA" id="ARBA00023136"/>
    </source>
</evidence>
<protein>
    <submittedName>
        <fullName evidence="12">PLASMODESMATA CALLOSE-BINDING PROTEIN 2</fullName>
    </submittedName>
</protein>
<evidence type="ECO:0000256" key="9">
    <source>
        <dbReference type="SAM" id="MobiDB-lite"/>
    </source>
</evidence>
<dbReference type="InterPro" id="IPR012946">
    <property type="entry name" value="X8"/>
</dbReference>
<accession>A0A6A3ARV0</accession>
<dbReference type="Gene3D" id="1.20.58.1040">
    <property type="match status" value="1"/>
</dbReference>
<dbReference type="FunFam" id="1.20.58.1040:FF:000001">
    <property type="entry name" value="Glucan endo-1,3-beta-glucosidase 4"/>
    <property type="match status" value="1"/>
</dbReference>
<comment type="caution">
    <text evidence="12">The sequence shown here is derived from an EMBL/GenBank/DDBJ whole genome shotgun (WGS) entry which is preliminary data.</text>
</comment>
<evidence type="ECO:0000313" key="13">
    <source>
        <dbReference type="Proteomes" id="UP000436088"/>
    </source>
</evidence>
<keyword evidence="6" id="KW-1015">Disulfide bond</keyword>
<dbReference type="SMART" id="SM00768">
    <property type="entry name" value="X8"/>
    <property type="match status" value="1"/>
</dbReference>
<dbReference type="InterPro" id="IPR044788">
    <property type="entry name" value="X8_dom_prot"/>
</dbReference>
<keyword evidence="8" id="KW-0449">Lipoprotein</keyword>
<keyword evidence="2" id="KW-1003">Cell membrane</keyword>
<dbReference type="Pfam" id="PF07727">
    <property type="entry name" value="RVT_2"/>
    <property type="match status" value="1"/>
</dbReference>
<dbReference type="InterPro" id="IPR013103">
    <property type="entry name" value="RVT_2"/>
</dbReference>
<keyword evidence="5" id="KW-0472">Membrane</keyword>
<feature type="chain" id="PRO_5025556015" evidence="10">
    <location>
        <begin position="21"/>
        <end position="882"/>
    </location>
</feature>
<keyword evidence="3" id="KW-0336">GPI-anchor</keyword>
<feature type="domain" description="X8" evidence="11">
    <location>
        <begin position="21"/>
        <end position="105"/>
    </location>
</feature>
<keyword evidence="13" id="KW-1185">Reference proteome</keyword>
<evidence type="ECO:0000256" key="6">
    <source>
        <dbReference type="ARBA" id="ARBA00023157"/>
    </source>
</evidence>
<evidence type="ECO:0000256" key="3">
    <source>
        <dbReference type="ARBA" id="ARBA00022622"/>
    </source>
</evidence>
<evidence type="ECO:0000256" key="4">
    <source>
        <dbReference type="ARBA" id="ARBA00022729"/>
    </source>
</evidence>
<dbReference type="PANTHER" id="PTHR31044:SF25">
    <property type="entry name" value="PLASMODESMATA CALLOSE-BINDING PROTEIN 3"/>
    <property type="match status" value="1"/>
</dbReference>
<keyword evidence="7" id="KW-0325">Glycoprotein</keyword>
<dbReference type="Proteomes" id="UP000436088">
    <property type="component" value="Unassembled WGS sequence"/>
</dbReference>
<feature type="compositionally biased region" description="Low complexity" evidence="9">
    <location>
        <begin position="98"/>
        <end position="111"/>
    </location>
</feature>
<evidence type="ECO:0000259" key="11">
    <source>
        <dbReference type="SMART" id="SM00768"/>
    </source>
</evidence>
<reference evidence="12" key="1">
    <citation type="submission" date="2019-09" db="EMBL/GenBank/DDBJ databases">
        <title>Draft genome information of white flower Hibiscus syriacus.</title>
        <authorList>
            <person name="Kim Y.-M."/>
        </authorList>
    </citation>
    <scope>NUCLEOTIDE SEQUENCE [LARGE SCALE GENOMIC DNA]</scope>
    <source>
        <strain evidence="12">YM2019G1</strain>
    </source>
</reference>
<dbReference type="AlphaFoldDB" id="A0A6A3ARV0"/>